<name>A0ABS8DAQ6_9NEIS</name>
<protein>
    <submittedName>
        <fullName evidence="2">AzlD domain-containing protein</fullName>
    </submittedName>
</protein>
<feature type="transmembrane region" description="Helical" evidence="1">
    <location>
        <begin position="73"/>
        <end position="103"/>
    </location>
</feature>
<evidence type="ECO:0000256" key="1">
    <source>
        <dbReference type="SAM" id="Phobius"/>
    </source>
</evidence>
<evidence type="ECO:0000313" key="2">
    <source>
        <dbReference type="EMBL" id="MCB6185006.1"/>
    </source>
</evidence>
<keyword evidence="3" id="KW-1185">Reference proteome</keyword>
<keyword evidence="1" id="KW-1133">Transmembrane helix</keyword>
<proteinExistence type="predicted"/>
<keyword evidence="1" id="KW-0812">Transmembrane</keyword>
<dbReference type="Proteomes" id="UP001165395">
    <property type="component" value="Unassembled WGS sequence"/>
</dbReference>
<reference evidence="2" key="1">
    <citation type="submission" date="2021-10" db="EMBL/GenBank/DDBJ databases">
        <title>The complete genome sequence of Leeia sp. TBRC 13508.</title>
        <authorList>
            <person name="Charoenyingcharoen P."/>
            <person name="Yukphan P."/>
        </authorList>
    </citation>
    <scope>NUCLEOTIDE SEQUENCE</scope>
    <source>
        <strain evidence="2">TBRC 13508</strain>
    </source>
</reference>
<sequence length="106" mass="11919">MIEDKVYLWSCFLVVGIVTFAMRSSFIVGGKRFQLPPTIQQYLRYAPTAALASIVAPEIFMKHGQVTLMSNESIATLVAILSVFLFRQTWIPFMTGMVCLLVLNAR</sequence>
<comment type="caution">
    <text evidence="2">The sequence shown here is derived from an EMBL/GenBank/DDBJ whole genome shotgun (WGS) entry which is preliminary data.</text>
</comment>
<gene>
    <name evidence="2" type="ORF">LIN78_15775</name>
</gene>
<keyword evidence="1" id="KW-0472">Membrane</keyword>
<dbReference type="EMBL" id="JAJBZT010000011">
    <property type="protein sequence ID" value="MCB6185006.1"/>
    <property type="molecule type" value="Genomic_DNA"/>
</dbReference>
<feature type="transmembrane region" description="Helical" evidence="1">
    <location>
        <begin position="6"/>
        <end position="30"/>
    </location>
</feature>
<evidence type="ECO:0000313" key="3">
    <source>
        <dbReference type="Proteomes" id="UP001165395"/>
    </source>
</evidence>
<organism evidence="2 3">
    <name type="scientific">Leeia speluncae</name>
    <dbReference type="NCBI Taxonomy" id="2884804"/>
    <lineage>
        <taxon>Bacteria</taxon>
        <taxon>Pseudomonadati</taxon>
        <taxon>Pseudomonadota</taxon>
        <taxon>Betaproteobacteria</taxon>
        <taxon>Neisseriales</taxon>
        <taxon>Leeiaceae</taxon>
        <taxon>Leeia</taxon>
    </lineage>
</organism>
<accession>A0ABS8DAQ6</accession>
<dbReference type="Pfam" id="PF05437">
    <property type="entry name" value="AzlD"/>
    <property type="match status" value="1"/>
</dbReference>
<dbReference type="RefSeq" id="WP_227181826.1">
    <property type="nucleotide sequence ID" value="NZ_JAJBZT010000011.1"/>
</dbReference>
<dbReference type="InterPro" id="IPR008407">
    <property type="entry name" value="Brnchd-chn_aa_trnsp_AzlD"/>
</dbReference>